<dbReference type="InterPro" id="IPR034593">
    <property type="entry name" value="DgoD-like"/>
</dbReference>
<keyword evidence="5" id="KW-1185">Reference proteome</keyword>
<dbReference type="Pfam" id="PF13378">
    <property type="entry name" value="MR_MLE_C"/>
    <property type="match status" value="1"/>
</dbReference>
<dbReference type="SUPFAM" id="SSF51604">
    <property type="entry name" value="Enolase C-terminal domain-like"/>
    <property type="match status" value="1"/>
</dbReference>
<evidence type="ECO:0000256" key="1">
    <source>
        <dbReference type="ARBA" id="ARBA00022723"/>
    </source>
</evidence>
<evidence type="ECO:0000313" key="5">
    <source>
        <dbReference type="Proteomes" id="UP001332192"/>
    </source>
</evidence>
<dbReference type="InterPro" id="IPR036849">
    <property type="entry name" value="Enolase-like_C_sf"/>
</dbReference>
<dbReference type="InterPro" id="IPR013341">
    <property type="entry name" value="Mandelate_racemase_N_dom"/>
</dbReference>
<dbReference type="EMBL" id="CP141615">
    <property type="protein sequence ID" value="WRP16598.1"/>
    <property type="molecule type" value="Genomic_DNA"/>
</dbReference>
<dbReference type="SFLD" id="SFLDG00179">
    <property type="entry name" value="mandelate_racemase"/>
    <property type="match status" value="1"/>
</dbReference>
<gene>
    <name evidence="4" type="ORF">U7230_10910</name>
</gene>
<dbReference type="SFLD" id="SFLDS00001">
    <property type="entry name" value="Enolase"/>
    <property type="match status" value="1"/>
</dbReference>
<sequence length="386" mass="42409">MKITDIRTAVVEGNFDWVLVRVDTDADVSGLGEAYWGAGVAELVEKAKRFALGEDPRDVNKIVDKMIRGLSGEGSLAGTTVTAVSGIEIALWDLMGKVTRLPVYRLLGGNYRDKVRVYCDLHAGQKYEDTASFVERARHAIDMGFTAIKFDIDLPNPFNPEGTTDPELSWFMPYNRTLTPREIKWIEGIVRAVRSAVGDDADLLIDCHWKFNVSDALALARALEPYGLYWLEDPVPPENIDALAKVSAGTTIPIATGENLYRAHGFLKLISQQACSIVTPDIPKMGGLREARRVAELADLYYMGIAPHNVCSPIGTMAAAHAGASVPNFLVLEWHAIDVPWWADMVTSKVIEGGYIRVPERPGIGLELNEDVVKAHLKPGSTFFGE</sequence>
<dbReference type="InterPro" id="IPR013342">
    <property type="entry name" value="Mandelate_racemase_C"/>
</dbReference>
<dbReference type="Proteomes" id="UP001332192">
    <property type="component" value="Chromosome"/>
</dbReference>
<dbReference type="Gene3D" id="3.20.20.120">
    <property type="entry name" value="Enolase-like C-terminal domain"/>
    <property type="match status" value="1"/>
</dbReference>
<dbReference type="Gene3D" id="3.30.390.10">
    <property type="entry name" value="Enolase-like, N-terminal domain"/>
    <property type="match status" value="1"/>
</dbReference>
<dbReference type="PROSITE" id="PS00909">
    <property type="entry name" value="MR_MLE_2"/>
    <property type="match status" value="1"/>
</dbReference>
<dbReference type="SMART" id="SM00922">
    <property type="entry name" value="MR_MLE"/>
    <property type="match status" value="1"/>
</dbReference>
<organism evidence="4 5">
    <name type="scientific">Carboxydichorda subterranea</name>
    <dbReference type="NCBI Taxonomy" id="3109565"/>
    <lineage>
        <taxon>Bacteria</taxon>
        <taxon>Bacillati</taxon>
        <taxon>Bacillota</taxon>
        <taxon>Limnochordia</taxon>
        <taxon>Limnochordales</taxon>
        <taxon>Geochordaceae</taxon>
        <taxon>Carboxydichorda</taxon>
    </lineage>
</organism>
<keyword evidence="2" id="KW-0456">Lyase</keyword>
<evidence type="ECO:0000259" key="3">
    <source>
        <dbReference type="SMART" id="SM00922"/>
    </source>
</evidence>
<evidence type="ECO:0000256" key="2">
    <source>
        <dbReference type="ARBA" id="ARBA00023239"/>
    </source>
</evidence>
<dbReference type="RefSeq" id="WP_324715871.1">
    <property type="nucleotide sequence ID" value="NZ_CP141615.1"/>
</dbReference>
<dbReference type="InterPro" id="IPR029065">
    <property type="entry name" value="Enolase_C-like"/>
</dbReference>
<name>A0ABZ1BVC2_9FIRM</name>
<dbReference type="PANTHER" id="PTHR48080">
    <property type="entry name" value="D-GALACTONATE DEHYDRATASE-RELATED"/>
    <property type="match status" value="1"/>
</dbReference>
<feature type="domain" description="Mandelate racemase/muconate lactonizing enzyme C-terminal" evidence="3">
    <location>
        <begin position="130"/>
        <end position="253"/>
    </location>
</feature>
<dbReference type="InterPro" id="IPR029017">
    <property type="entry name" value="Enolase-like_N"/>
</dbReference>
<evidence type="ECO:0000313" key="4">
    <source>
        <dbReference type="EMBL" id="WRP16598.1"/>
    </source>
</evidence>
<dbReference type="SUPFAM" id="SSF54826">
    <property type="entry name" value="Enolase N-terminal domain-like"/>
    <property type="match status" value="1"/>
</dbReference>
<accession>A0ABZ1BVC2</accession>
<reference evidence="4 5" key="1">
    <citation type="journal article" date="2024" name="Front. Microbiol.">
        <title>Novel thermophilic genera Geochorda gen. nov. and Carboxydochorda gen. nov. from the deep terrestrial subsurface reveal the ecophysiological diversity in the class Limnochordia.</title>
        <authorList>
            <person name="Karnachuk O.V."/>
            <person name="Lukina A.P."/>
            <person name="Avakyan M.R."/>
            <person name="Kadnikov V.V."/>
            <person name="Begmatov S."/>
            <person name="Beletsky A.V."/>
            <person name="Vlasova K.G."/>
            <person name="Novikov A.A."/>
            <person name="Shcherbakova V.A."/>
            <person name="Mardanov A.V."/>
            <person name="Ravin N.V."/>
        </authorList>
    </citation>
    <scope>NUCLEOTIDE SEQUENCE [LARGE SCALE GENOMIC DNA]</scope>
    <source>
        <strain evidence="4 5">L945</strain>
    </source>
</reference>
<protein>
    <submittedName>
        <fullName evidence="4">Mandelate racemase/muconate lactonizing enzyme family protein</fullName>
    </submittedName>
</protein>
<dbReference type="PROSITE" id="PS00908">
    <property type="entry name" value="MR_MLE_1"/>
    <property type="match status" value="1"/>
</dbReference>
<keyword evidence="1" id="KW-0479">Metal-binding</keyword>
<dbReference type="Pfam" id="PF02746">
    <property type="entry name" value="MR_MLE_N"/>
    <property type="match status" value="1"/>
</dbReference>
<proteinExistence type="predicted"/>
<dbReference type="PANTHER" id="PTHR48080:SF2">
    <property type="entry name" value="D-GALACTONATE DEHYDRATASE"/>
    <property type="match status" value="1"/>
</dbReference>
<dbReference type="CDD" id="cd03316">
    <property type="entry name" value="MR_like"/>
    <property type="match status" value="1"/>
</dbReference>
<dbReference type="InterPro" id="IPR018110">
    <property type="entry name" value="Mandel_Rmase/mucon_lact_enz_CS"/>
</dbReference>